<dbReference type="AlphaFoldDB" id="A0A7I4CAH6"/>
<keyword evidence="3" id="KW-1185">Reference proteome</keyword>
<dbReference type="Gramene" id="Pp3c22_21953V3.1">
    <property type="protein sequence ID" value="Pp3c22_21953V3.1"/>
    <property type="gene ID" value="Pp3c22_21953"/>
</dbReference>
<dbReference type="Proteomes" id="UP000006727">
    <property type="component" value="Chromosome 22"/>
</dbReference>
<evidence type="ECO:0000313" key="3">
    <source>
        <dbReference type="Proteomes" id="UP000006727"/>
    </source>
</evidence>
<name>A0A7I4CAH6_PHYPA</name>
<feature type="region of interest" description="Disordered" evidence="1">
    <location>
        <begin position="68"/>
        <end position="87"/>
    </location>
</feature>
<organism evidence="2 3">
    <name type="scientific">Physcomitrium patens</name>
    <name type="common">Spreading-leaved earth moss</name>
    <name type="synonym">Physcomitrella patens</name>
    <dbReference type="NCBI Taxonomy" id="3218"/>
    <lineage>
        <taxon>Eukaryota</taxon>
        <taxon>Viridiplantae</taxon>
        <taxon>Streptophyta</taxon>
        <taxon>Embryophyta</taxon>
        <taxon>Bryophyta</taxon>
        <taxon>Bryophytina</taxon>
        <taxon>Bryopsida</taxon>
        <taxon>Funariidae</taxon>
        <taxon>Funariales</taxon>
        <taxon>Funariaceae</taxon>
        <taxon>Physcomitrium</taxon>
    </lineage>
</organism>
<reference evidence="2 3" key="1">
    <citation type="journal article" date="2008" name="Science">
        <title>The Physcomitrella genome reveals evolutionary insights into the conquest of land by plants.</title>
        <authorList>
            <person name="Rensing S."/>
            <person name="Lang D."/>
            <person name="Zimmer A."/>
            <person name="Terry A."/>
            <person name="Salamov A."/>
            <person name="Shapiro H."/>
            <person name="Nishiyama T."/>
            <person name="Perroud P.-F."/>
            <person name="Lindquist E."/>
            <person name="Kamisugi Y."/>
            <person name="Tanahashi T."/>
            <person name="Sakakibara K."/>
            <person name="Fujita T."/>
            <person name="Oishi K."/>
            <person name="Shin-I T."/>
            <person name="Kuroki Y."/>
            <person name="Toyoda A."/>
            <person name="Suzuki Y."/>
            <person name="Hashimoto A."/>
            <person name="Yamaguchi K."/>
            <person name="Sugano A."/>
            <person name="Kohara Y."/>
            <person name="Fujiyama A."/>
            <person name="Anterola A."/>
            <person name="Aoki S."/>
            <person name="Ashton N."/>
            <person name="Barbazuk W.B."/>
            <person name="Barker E."/>
            <person name="Bennetzen J."/>
            <person name="Bezanilla M."/>
            <person name="Blankenship R."/>
            <person name="Cho S.H."/>
            <person name="Dutcher S."/>
            <person name="Estelle M."/>
            <person name="Fawcett J.A."/>
            <person name="Gundlach H."/>
            <person name="Hanada K."/>
            <person name="Heyl A."/>
            <person name="Hicks K.A."/>
            <person name="Hugh J."/>
            <person name="Lohr M."/>
            <person name="Mayer K."/>
            <person name="Melkozernov A."/>
            <person name="Murata T."/>
            <person name="Nelson D."/>
            <person name="Pils B."/>
            <person name="Prigge M."/>
            <person name="Reiss B."/>
            <person name="Renner T."/>
            <person name="Rombauts S."/>
            <person name="Rushton P."/>
            <person name="Sanderfoot A."/>
            <person name="Schween G."/>
            <person name="Shiu S.-H."/>
            <person name="Stueber K."/>
            <person name="Theodoulou F.L."/>
            <person name="Tu H."/>
            <person name="Van de Peer Y."/>
            <person name="Verrier P.J."/>
            <person name="Waters E."/>
            <person name="Wood A."/>
            <person name="Yang L."/>
            <person name="Cove D."/>
            <person name="Cuming A."/>
            <person name="Hasebe M."/>
            <person name="Lucas S."/>
            <person name="Mishler D.B."/>
            <person name="Reski R."/>
            <person name="Grigoriev I."/>
            <person name="Quatrano R.S."/>
            <person name="Boore J.L."/>
        </authorList>
    </citation>
    <scope>NUCLEOTIDE SEQUENCE [LARGE SCALE GENOMIC DNA]</scope>
    <source>
        <strain evidence="2 3">cv. Gransden 2004</strain>
    </source>
</reference>
<proteinExistence type="predicted"/>
<evidence type="ECO:0000256" key="1">
    <source>
        <dbReference type="SAM" id="MobiDB-lite"/>
    </source>
</evidence>
<evidence type="ECO:0000313" key="2">
    <source>
        <dbReference type="EnsemblPlants" id="Pp3c22_21953V3.1"/>
    </source>
</evidence>
<dbReference type="InParanoid" id="A0A7I4CAH6"/>
<dbReference type="EnsemblPlants" id="Pp3c22_21953V3.1">
    <property type="protein sequence ID" value="Pp3c22_21953V3.1"/>
    <property type="gene ID" value="Pp3c22_21953"/>
</dbReference>
<feature type="region of interest" description="Disordered" evidence="1">
    <location>
        <begin position="179"/>
        <end position="198"/>
    </location>
</feature>
<dbReference type="EMBL" id="ABEU02000022">
    <property type="status" value="NOT_ANNOTATED_CDS"/>
    <property type="molecule type" value="Genomic_DNA"/>
</dbReference>
<reference evidence="2" key="3">
    <citation type="submission" date="2020-12" db="UniProtKB">
        <authorList>
            <consortium name="EnsemblPlants"/>
        </authorList>
    </citation>
    <scope>IDENTIFICATION</scope>
</reference>
<protein>
    <submittedName>
        <fullName evidence="2">Uncharacterized protein</fullName>
    </submittedName>
</protein>
<feature type="compositionally biased region" description="Basic residues" evidence="1">
    <location>
        <begin position="68"/>
        <end position="78"/>
    </location>
</feature>
<accession>A0A7I4CAH6</accession>
<sequence length="246" mass="26802">MVNRLSNLRWHSTCMEISYKDTNHRGDLGSLFPNQLTSITVQSMTISNANHSQELQSSQWLLSSLHSHPLKRRKRKPRNTPNVATLSDTGSSYDIEFLALDGFPPSPKLLPSRHSKERNASPNCRFRNLVELKHSSEATKELGSTTINKGVIHQPASEDSYHKHRICGAAWLVGASGRVPDPGGDADDDAGTSGMMLSPDLTRSLARSIAAHERAEAAPRGHEEKELLFAAATSGHCPSGTFGGKS</sequence>
<reference evidence="2 3" key="2">
    <citation type="journal article" date="2018" name="Plant J.">
        <title>The Physcomitrella patens chromosome-scale assembly reveals moss genome structure and evolution.</title>
        <authorList>
            <person name="Lang D."/>
            <person name="Ullrich K.K."/>
            <person name="Murat F."/>
            <person name="Fuchs J."/>
            <person name="Jenkins J."/>
            <person name="Haas F.B."/>
            <person name="Piednoel M."/>
            <person name="Gundlach H."/>
            <person name="Van Bel M."/>
            <person name="Meyberg R."/>
            <person name="Vives C."/>
            <person name="Morata J."/>
            <person name="Symeonidi A."/>
            <person name="Hiss M."/>
            <person name="Muchero W."/>
            <person name="Kamisugi Y."/>
            <person name="Saleh O."/>
            <person name="Blanc G."/>
            <person name="Decker E.L."/>
            <person name="van Gessel N."/>
            <person name="Grimwood J."/>
            <person name="Hayes R.D."/>
            <person name="Graham S.W."/>
            <person name="Gunter L.E."/>
            <person name="McDaniel S.F."/>
            <person name="Hoernstein S.N.W."/>
            <person name="Larsson A."/>
            <person name="Li F.W."/>
            <person name="Perroud P.F."/>
            <person name="Phillips J."/>
            <person name="Ranjan P."/>
            <person name="Rokshar D.S."/>
            <person name="Rothfels C.J."/>
            <person name="Schneider L."/>
            <person name="Shu S."/>
            <person name="Stevenson D.W."/>
            <person name="Thummler F."/>
            <person name="Tillich M."/>
            <person name="Villarreal Aguilar J.C."/>
            <person name="Widiez T."/>
            <person name="Wong G.K."/>
            <person name="Wymore A."/>
            <person name="Zhang Y."/>
            <person name="Zimmer A.D."/>
            <person name="Quatrano R.S."/>
            <person name="Mayer K.F.X."/>
            <person name="Goodstein D."/>
            <person name="Casacuberta J.M."/>
            <person name="Vandepoele K."/>
            <person name="Reski R."/>
            <person name="Cuming A.C."/>
            <person name="Tuskan G.A."/>
            <person name="Maumus F."/>
            <person name="Salse J."/>
            <person name="Schmutz J."/>
            <person name="Rensing S.A."/>
        </authorList>
    </citation>
    <scope>NUCLEOTIDE SEQUENCE [LARGE SCALE GENOMIC DNA]</scope>
    <source>
        <strain evidence="2 3">cv. Gransden 2004</strain>
    </source>
</reference>